<dbReference type="InParanoid" id="A0A1Y2H271"/>
<evidence type="ECO:0000313" key="4">
    <source>
        <dbReference type="EMBL" id="ORZ28670.1"/>
    </source>
</evidence>
<feature type="chain" id="PRO_5012530931" evidence="3">
    <location>
        <begin position="38"/>
        <end position="397"/>
    </location>
</feature>
<feature type="compositionally biased region" description="Low complexity" evidence="1">
    <location>
        <begin position="344"/>
        <end position="356"/>
    </location>
</feature>
<feature type="compositionally biased region" description="Low complexity" evidence="1">
    <location>
        <begin position="372"/>
        <end position="397"/>
    </location>
</feature>
<feature type="compositionally biased region" description="Basic and acidic residues" evidence="1">
    <location>
        <begin position="234"/>
        <end position="248"/>
    </location>
</feature>
<dbReference type="Proteomes" id="UP000193648">
    <property type="component" value="Unassembled WGS sequence"/>
</dbReference>
<gene>
    <name evidence="4" type="ORF">BCR41DRAFT_343870</name>
</gene>
<feature type="signal peptide" evidence="3">
    <location>
        <begin position="1"/>
        <end position="37"/>
    </location>
</feature>
<feature type="region of interest" description="Disordered" evidence="1">
    <location>
        <begin position="339"/>
        <end position="397"/>
    </location>
</feature>
<dbReference type="GeneID" id="33564218"/>
<protein>
    <submittedName>
        <fullName evidence="4">Uncharacterized protein</fullName>
    </submittedName>
</protein>
<keyword evidence="2" id="KW-0812">Transmembrane</keyword>
<evidence type="ECO:0000313" key="5">
    <source>
        <dbReference type="Proteomes" id="UP000193648"/>
    </source>
</evidence>
<keyword evidence="3" id="KW-0732">Signal</keyword>
<dbReference type="RefSeq" id="XP_021886343.1">
    <property type="nucleotide sequence ID" value="XM_022022374.1"/>
</dbReference>
<feature type="region of interest" description="Disordered" evidence="1">
    <location>
        <begin position="218"/>
        <end position="275"/>
    </location>
</feature>
<keyword evidence="2" id="KW-0472">Membrane</keyword>
<dbReference type="AlphaFoldDB" id="A0A1Y2H271"/>
<dbReference type="EMBL" id="MCFF01000001">
    <property type="protein sequence ID" value="ORZ28670.1"/>
    <property type="molecule type" value="Genomic_DNA"/>
</dbReference>
<evidence type="ECO:0000256" key="2">
    <source>
        <dbReference type="SAM" id="Phobius"/>
    </source>
</evidence>
<proteinExistence type="predicted"/>
<keyword evidence="5" id="KW-1185">Reference proteome</keyword>
<evidence type="ECO:0000256" key="3">
    <source>
        <dbReference type="SAM" id="SignalP"/>
    </source>
</evidence>
<sequence length="397" mass="43202">MVSFFTATAPGAARRRLLALAVFALALFSSIPTLVDAAKGETITLSFLDEAGAVISQQTIPWAECTNIDTTLLQPTGGAYASVSASVDHAALNLYSYPYCATLSGSAVGRWRNAGDLKDMIAIRWEGIANDLAPGTERTTNFPPEMAVATQGPDPDADPILWAPDPEKGKLVVGLVAGVLAVGVLIGVYQVYKAAQYVPPPKKPKKITLNTKKIKKKDAYYRKPAPARPVSSGEDDKRSFQRLEHNESPEPLLNRPQMMERGGGPFGGSSRDSQYSEAATFVDWGQQQQHQQHNPAVSIDMRETSYSNNNNNNNNNSIATRLSPFRDQHRPATAELIQFDGVQSSDNTSNHNNSNNRGRGGEVLVPMHTFENNNGYSNNNGYNGRSAYRRSSSSRSR</sequence>
<reference evidence="4 5" key="1">
    <citation type="submission" date="2016-07" db="EMBL/GenBank/DDBJ databases">
        <title>Pervasive Adenine N6-methylation of Active Genes in Fungi.</title>
        <authorList>
            <consortium name="DOE Joint Genome Institute"/>
            <person name="Mondo S.J."/>
            <person name="Dannebaum R.O."/>
            <person name="Kuo R.C."/>
            <person name="Labutti K."/>
            <person name="Haridas S."/>
            <person name="Kuo A."/>
            <person name="Salamov A."/>
            <person name="Ahrendt S.R."/>
            <person name="Lipzen A."/>
            <person name="Sullivan W."/>
            <person name="Andreopoulos W.B."/>
            <person name="Clum A."/>
            <person name="Lindquist E."/>
            <person name="Daum C."/>
            <person name="Ramamoorthy G.K."/>
            <person name="Gryganskyi A."/>
            <person name="Culley D."/>
            <person name="Magnuson J.K."/>
            <person name="James T.Y."/>
            <person name="O'Malley M.A."/>
            <person name="Stajich J.E."/>
            <person name="Spatafora J.W."/>
            <person name="Visel A."/>
            <person name="Grigoriev I.V."/>
        </authorList>
    </citation>
    <scope>NUCLEOTIDE SEQUENCE [LARGE SCALE GENOMIC DNA]</scope>
    <source>
        <strain evidence="4 5">NRRL 3116</strain>
    </source>
</reference>
<feature type="transmembrane region" description="Helical" evidence="2">
    <location>
        <begin position="171"/>
        <end position="192"/>
    </location>
</feature>
<keyword evidence="2" id="KW-1133">Transmembrane helix</keyword>
<comment type="caution">
    <text evidence="4">The sequence shown here is derived from an EMBL/GenBank/DDBJ whole genome shotgun (WGS) entry which is preliminary data.</text>
</comment>
<dbReference type="OrthoDB" id="2443576at2759"/>
<organism evidence="4 5">
    <name type="scientific">Lobosporangium transversale</name>
    <dbReference type="NCBI Taxonomy" id="64571"/>
    <lineage>
        <taxon>Eukaryota</taxon>
        <taxon>Fungi</taxon>
        <taxon>Fungi incertae sedis</taxon>
        <taxon>Mucoromycota</taxon>
        <taxon>Mortierellomycotina</taxon>
        <taxon>Mortierellomycetes</taxon>
        <taxon>Mortierellales</taxon>
        <taxon>Mortierellaceae</taxon>
        <taxon>Lobosporangium</taxon>
    </lineage>
</organism>
<accession>A0A1Y2H271</accession>
<evidence type="ECO:0000256" key="1">
    <source>
        <dbReference type="SAM" id="MobiDB-lite"/>
    </source>
</evidence>
<name>A0A1Y2H271_9FUNG</name>